<dbReference type="GO" id="GO:0016020">
    <property type="term" value="C:membrane"/>
    <property type="evidence" value="ECO:0007669"/>
    <property type="project" value="UniProtKB-SubCell"/>
</dbReference>
<evidence type="ECO:0000313" key="7">
    <source>
        <dbReference type="EMBL" id="CAB4851806.1"/>
    </source>
</evidence>
<keyword evidence="2 6" id="KW-0812">Transmembrane</keyword>
<evidence type="ECO:0000256" key="6">
    <source>
        <dbReference type="SAM" id="Phobius"/>
    </source>
</evidence>
<dbReference type="AlphaFoldDB" id="A0A6J7C1E8"/>
<feature type="transmembrane region" description="Helical" evidence="6">
    <location>
        <begin position="210"/>
        <end position="229"/>
    </location>
</feature>
<evidence type="ECO:0000256" key="1">
    <source>
        <dbReference type="ARBA" id="ARBA00004370"/>
    </source>
</evidence>
<organism evidence="7">
    <name type="scientific">freshwater metagenome</name>
    <dbReference type="NCBI Taxonomy" id="449393"/>
    <lineage>
        <taxon>unclassified sequences</taxon>
        <taxon>metagenomes</taxon>
        <taxon>ecological metagenomes</taxon>
    </lineage>
</organism>
<comment type="subcellular location">
    <subcellularLocation>
        <location evidence="1">Membrane</location>
    </subcellularLocation>
</comment>
<evidence type="ECO:0000256" key="2">
    <source>
        <dbReference type="ARBA" id="ARBA00022692"/>
    </source>
</evidence>
<protein>
    <submittedName>
        <fullName evidence="7">Unannotated protein</fullName>
    </submittedName>
</protein>
<proteinExistence type="predicted"/>
<dbReference type="PANTHER" id="PTHR23427:SF2">
    <property type="entry name" value="SURFEIT LOCUS PROTEIN 1"/>
    <property type="match status" value="1"/>
</dbReference>
<feature type="compositionally biased region" description="Pro residues" evidence="5">
    <location>
        <begin position="246"/>
        <end position="255"/>
    </location>
</feature>
<feature type="region of interest" description="Disordered" evidence="5">
    <location>
        <begin position="236"/>
        <end position="255"/>
    </location>
</feature>
<accession>A0A6J7C1E8</accession>
<sequence>MYRFLLKPKWLVFHVLCLAAIVAMVMLGVWQLHRLQERTSFNDRVSAHTHAPIAPINDLLALPQLDAEYRRAAATGTYEPGREFVVVNVTQDGVVGRDVVNALRLDDGTLVIVNRGFVSNGVTAPSAPSGVVTVTGRLKHSQAAGLGEPSDVGSVTLTEIRRVDLGALSQQFDSPVAPMYLELLSSDPAEPRTLQVIKFPGLDNGPHLSYAIQWLVFTICVGVGWVFAVRRHINEQPGRPPKTRRGPPPIADEFL</sequence>
<reference evidence="7" key="1">
    <citation type="submission" date="2020-05" db="EMBL/GenBank/DDBJ databases">
        <authorList>
            <person name="Chiriac C."/>
            <person name="Salcher M."/>
            <person name="Ghai R."/>
            <person name="Kavagutti S V."/>
        </authorList>
    </citation>
    <scope>NUCLEOTIDE SEQUENCE</scope>
</reference>
<feature type="transmembrane region" description="Helical" evidence="6">
    <location>
        <begin position="12"/>
        <end position="32"/>
    </location>
</feature>
<dbReference type="Pfam" id="PF02104">
    <property type="entry name" value="SURF1"/>
    <property type="match status" value="1"/>
</dbReference>
<evidence type="ECO:0000256" key="5">
    <source>
        <dbReference type="SAM" id="MobiDB-lite"/>
    </source>
</evidence>
<dbReference type="PANTHER" id="PTHR23427">
    <property type="entry name" value="SURFEIT LOCUS PROTEIN"/>
    <property type="match status" value="1"/>
</dbReference>
<name>A0A6J7C1E8_9ZZZZ</name>
<dbReference type="InterPro" id="IPR002994">
    <property type="entry name" value="Surf1/Shy1"/>
</dbReference>
<dbReference type="PROSITE" id="PS50895">
    <property type="entry name" value="SURF1"/>
    <property type="match status" value="1"/>
</dbReference>
<dbReference type="EMBL" id="CAFBIY010000097">
    <property type="protein sequence ID" value="CAB4851806.1"/>
    <property type="molecule type" value="Genomic_DNA"/>
</dbReference>
<dbReference type="CDD" id="cd06662">
    <property type="entry name" value="SURF1"/>
    <property type="match status" value="1"/>
</dbReference>
<dbReference type="InterPro" id="IPR045214">
    <property type="entry name" value="Surf1/Surf4"/>
</dbReference>
<evidence type="ECO:0000256" key="4">
    <source>
        <dbReference type="ARBA" id="ARBA00023136"/>
    </source>
</evidence>
<evidence type="ECO:0000256" key="3">
    <source>
        <dbReference type="ARBA" id="ARBA00022989"/>
    </source>
</evidence>
<gene>
    <name evidence="7" type="ORF">UFOPK3267_01731</name>
</gene>
<keyword evidence="4 6" id="KW-0472">Membrane</keyword>
<keyword evidence="3 6" id="KW-1133">Transmembrane helix</keyword>